<evidence type="ECO:0000259" key="2">
    <source>
        <dbReference type="PROSITE" id="PS50206"/>
    </source>
</evidence>
<keyword evidence="4" id="KW-1185">Reference proteome</keyword>
<evidence type="ECO:0000256" key="1">
    <source>
        <dbReference type="SAM" id="MobiDB-lite"/>
    </source>
</evidence>
<name>A0A3A8NI55_9BACT</name>
<dbReference type="Proteomes" id="UP000272888">
    <property type="component" value="Unassembled WGS sequence"/>
</dbReference>
<gene>
    <name evidence="3" type="ORF">D7V93_39245</name>
</gene>
<feature type="non-terminal residue" evidence="3">
    <location>
        <position position="1"/>
    </location>
</feature>
<accession>A0A3A8NI55</accession>
<evidence type="ECO:0000313" key="3">
    <source>
        <dbReference type="EMBL" id="RKH40835.1"/>
    </source>
</evidence>
<feature type="compositionally biased region" description="Basic and acidic residues" evidence="1">
    <location>
        <begin position="37"/>
        <end position="46"/>
    </location>
</feature>
<sequence>APAAREESGALESRSAAGSEFAAVDAPTADGLAQDSLGREGSDSVQRRPSRGGVTNLDLGVALGFNSPSGIFGGELEYRAAPWLGLNVSGGFGAWGTRVGPLVRLYPLGEVPTSPFVELGTSFNLGGEATTEINGGETIRYTDMLVTPVATAAIGLRRSMGPMYLGVRVGWGFRLREDNWRVRDGGEQDFLTETALNLSQHGGFLTSITLGMSVF</sequence>
<evidence type="ECO:0000313" key="4">
    <source>
        <dbReference type="Proteomes" id="UP000272888"/>
    </source>
</evidence>
<comment type="caution">
    <text evidence="3">The sequence shown here is derived from an EMBL/GenBank/DDBJ whole genome shotgun (WGS) entry which is preliminary data.</text>
</comment>
<proteinExistence type="predicted"/>
<dbReference type="PROSITE" id="PS50206">
    <property type="entry name" value="RHODANESE_3"/>
    <property type="match status" value="1"/>
</dbReference>
<dbReference type="AlphaFoldDB" id="A0A3A8NI55"/>
<organism evidence="3 4">
    <name type="scientific">Corallococcus llansteffanensis</name>
    <dbReference type="NCBI Taxonomy" id="2316731"/>
    <lineage>
        <taxon>Bacteria</taxon>
        <taxon>Pseudomonadati</taxon>
        <taxon>Myxococcota</taxon>
        <taxon>Myxococcia</taxon>
        <taxon>Myxococcales</taxon>
        <taxon>Cystobacterineae</taxon>
        <taxon>Myxococcaceae</taxon>
        <taxon>Corallococcus</taxon>
    </lineage>
</organism>
<feature type="region of interest" description="Disordered" evidence="1">
    <location>
        <begin position="1"/>
        <end position="52"/>
    </location>
</feature>
<dbReference type="RefSeq" id="WP_158623963.1">
    <property type="nucleotide sequence ID" value="NZ_RAWB01000737.1"/>
</dbReference>
<reference evidence="4" key="1">
    <citation type="submission" date="2018-09" db="EMBL/GenBank/DDBJ databases">
        <authorList>
            <person name="Livingstone P.G."/>
            <person name="Whitworth D.E."/>
        </authorList>
    </citation>
    <scope>NUCLEOTIDE SEQUENCE [LARGE SCALE GENOMIC DNA]</scope>
    <source>
        <strain evidence="4">CA051B</strain>
    </source>
</reference>
<protein>
    <recommendedName>
        <fullName evidence="2">Rhodanese domain-containing protein</fullName>
    </recommendedName>
</protein>
<dbReference type="InterPro" id="IPR001763">
    <property type="entry name" value="Rhodanese-like_dom"/>
</dbReference>
<dbReference type="EMBL" id="RAWB01000737">
    <property type="protein sequence ID" value="RKH40835.1"/>
    <property type="molecule type" value="Genomic_DNA"/>
</dbReference>
<feature type="domain" description="Rhodanese" evidence="2">
    <location>
        <begin position="87"/>
        <end position="104"/>
    </location>
</feature>